<keyword evidence="3" id="KW-0067">ATP-binding</keyword>
<keyword evidence="2" id="KW-0378">Hydrolase</keyword>
<dbReference type="Pfam" id="PF00271">
    <property type="entry name" value="Helicase_C"/>
    <property type="match status" value="1"/>
</dbReference>
<reference evidence="6 7" key="1">
    <citation type="submission" date="2019-07" db="EMBL/GenBank/DDBJ databases">
        <title>Finished genome of Venturia effusa.</title>
        <authorList>
            <person name="Young C.A."/>
            <person name="Cox M.P."/>
            <person name="Ganley A.R.D."/>
            <person name="David W.J."/>
        </authorList>
    </citation>
    <scope>NUCLEOTIDE SEQUENCE [LARGE SCALE GENOMIC DNA]</scope>
    <source>
        <strain evidence="7">albino</strain>
    </source>
</reference>
<dbReference type="PANTHER" id="PTHR45626:SF52">
    <property type="entry name" value="SINGLE-STRANDED DNA-DEPENDENT ATPASE (EUROFUNG)"/>
    <property type="match status" value="1"/>
</dbReference>
<dbReference type="OrthoDB" id="448448at2759"/>
<dbReference type="Gene3D" id="3.40.50.300">
    <property type="entry name" value="P-loop containing nucleotide triphosphate hydrolases"/>
    <property type="match status" value="1"/>
</dbReference>
<dbReference type="InterPro" id="IPR027417">
    <property type="entry name" value="P-loop_NTPase"/>
</dbReference>
<name>A0A517L9J4_9PEZI</name>
<dbReference type="PROSITE" id="PS51194">
    <property type="entry name" value="HELICASE_CTER"/>
    <property type="match status" value="1"/>
</dbReference>
<feature type="compositionally biased region" description="Basic and acidic residues" evidence="4">
    <location>
        <begin position="170"/>
        <end position="179"/>
    </location>
</feature>
<dbReference type="GO" id="GO:0005634">
    <property type="term" value="C:nucleus"/>
    <property type="evidence" value="ECO:0007669"/>
    <property type="project" value="TreeGrafter"/>
</dbReference>
<evidence type="ECO:0000256" key="2">
    <source>
        <dbReference type="ARBA" id="ARBA00022801"/>
    </source>
</evidence>
<feature type="region of interest" description="Disordered" evidence="4">
    <location>
        <begin position="19"/>
        <end position="207"/>
    </location>
</feature>
<dbReference type="PANTHER" id="PTHR45626">
    <property type="entry name" value="TRANSCRIPTION TERMINATION FACTOR 2-RELATED"/>
    <property type="match status" value="1"/>
</dbReference>
<evidence type="ECO:0000256" key="1">
    <source>
        <dbReference type="ARBA" id="ARBA00022741"/>
    </source>
</evidence>
<evidence type="ECO:0000313" key="6">
    <source>
        <dbReference type="EMBL" id="QDS72300.1"/>
    </source>
</evidence>
<evidence type="ECO:0000259" key="5">
    <source>
        <dbReference type="PROSITE" id="PS51194"/>
    </source>
</evidence>
<sequence length="693" mass="76153">MDDLLQAFPISISNSFGIAEDSDSQFSSSTSPAQVSDSSSEDAAAKKKKAVAPSWGSPGASVPASPSNDNGSLTPTSTISSSSKNGPKALLDPRPGAVPRRSKRDTPSEEDLNDDDAEVIGMSSMLSQVHGLRSRENAPNKRQKVNDEIDDKQSKSTAERADTGGQMGHALKEERRRLQESQPTDEDEECIVVGQTNNPDNQSEGDDREVCLGKIPFFASASLIPGPKPESKLQPTATRWPAMRLDFRVGAALIINLIDPARRHFAKVDIRTATALRPLLVSGLGVRPKFTLDARPRLSSENPGSPASTKMKVTMLLFAPRKHVVQIGRMLTMRGVKLEDTNAGLLELVNPHTVSAGYVNRTNEEVTSDVLNMFDSITKTEDLPEMKADPRIATELLKHQKQGLYFMTKREKIAPPNSDSSDDGFVLWCSKVKENGSKIWYNVISGHEASHRPPPIRGGILADMMGLGKTLSILAMLVSSLDEAAKFATFSPPRTAQRPLLRNSKATLLVCPTKALVASLLSFNEWSVNNPDEPRIKSVVFSYWTSHLDLIQYALEANNITYTRLDGRMARKARGKAIEAFRDDPEIQVILVSIGAGGVGLNLTAASKVFMMEPQYNPAAEAQAVERVHRLGQRRDVEIVRYIMRGSIEEAILEIQKAKTEMADMTMNRNHKVSKAQEQMETLQRYSRMLGNR</sequence>
<dbReference type="GO" id="GO:0006281">
    <property type="term" value="P:DNA repair"/>
    <property type="evidence" value="ECO:0007669"/>
    <property type="project" value="TreeGrafter"/>
</dbReference>
<dbReference type="Pfam" id="PF00176">
    <property type="entry name" value="SNF2-rel_dom"/>
    <property type="match status" value="1"/>
</dbReference>
<dbReference type="InterPro" id="IPR050628">
    <property type="entry name" value="SNF2_RAD54_helicase_TF"/>
</dbReference>
<protein>
    <recommendedName>
        <fullName evidence="5">Helicase C-terminal domain-containing protein</fullName>
    </recommendedName>
</protein>
<dbReference type="EMBL" id="CP042191">
    <property type="protein sequence ID" value="QDS72300.1"/>
    <property type="molecule type" value="Genomic_DNA"/>
</dbReference>
<dbReference type="STRING" id="50376.A0A517L9J4"/>
<dbReference type="Proteomes" id="UP000316270">
    <property type="component" value="Chromosome 7"/>
</dbReference>
<dbReference type="AlphaFoldDB" id="A0A517L9J4"/>
<dbReference type="InterPro" id="IPR000330">
    <property type="entry name" value="SNF2_N"/>
</dbReference>
<accession>A0A517L9J4</accession>
<dbReference type="GO" id="GO:0005524">
    <property type="term" value="F:ATP binding"/>
    <property type="evidence" value="ECO:0007669"/>
    <property type="project" value="UniProtKB-KW"/>
</dbReference>
<evidence type="ECO:0000256" key="4">
    <source>
        <dbReference type="SAM" id="MobiDB-lite"/>
    </source>
</evidence>
<organism evidence="6 7">
    <name type="scientific">Venturia effusa</name>
    <dbReference type="NCBI Taxonomy" id="50376"/>
    <lineage>
        <taxon>Eukaryota</taxon>
        <taxon>Fungi</taxon>
        <taxon>Dikarya</taxon>
        <taxon>Ascomycota</taxon>
        <taxon>Pezizomycotina</taxon>
        <taxon>Dothideomycetes</taxon>
        <taxon>Pleosporomycetidae</taxon>
        <taxon>Venturiales</taxon>
        <taxon>Venturiaceae</taxon>
        <taxon>Venturia</taxon>
    </lineage>
</organism>
<dbReference type="InterPro" id="IPR001650">
    <property type="entry name" value="Helicase_C-like"/>
</dbReference>
<proteinExistence type="predicted"/>
<feature type="compositionally biased region" description="Acidic residues" evidence="4">
    <location>
        <begin position="108"/>
        <end position="118"/>
    </location>
</feature>
<feature type="domain" description="Helicase C-terminal" evidence="5">
    <location>
        <begin position="522"/>
        <end position="681"/>
    </location>
</feature>
<dbReference type="InterPro" id="IPR049730">
    <property type="entry name" value="SNF2/RAD54-like_C"/>
</dbReference>
<feature type="compositionally biased region" description="Low complexity" evidence="4">
    <location>
        <begin position="52"/>
        <end position="83"/>
    </location>
</feature>
<dbReference type="CDD" id="cd18793">
    <property type="entry name" value="SF2_C_SNF"/>
    <property type="match status" value="1"/>
</dbReference>
<dbReference type="SMART" id="SM00490">
    <property type="entry name" value="HELICc"/>
    <property type="match status" value="1"/>
</dbReference>
<feature type="compositionally biased region" description="Basic and acidic residues" evidence="4">
    <location>
        <begin position="133"/>
        <end position="162"/>
    </location>
</feature>
<dbReference type="SUPFAM" id="SSF52540">
    <property type="entry name" value="P-loop containing nucleoside triphosphate hydrolases"/>
    <property type="match status" value="2"/>
</dbReference>
<gene>
    <name evidence="6" type="ORF">FKW77_007338</name>
</gene>
<keyword evidence="1" id="KW-0547">Nucleotide-binding</keyword>
<keyword evidence="7" id="KW-1185">Reference proteome</keyword>
<feature type="compositionally biased region" description="Low complexity" evidence="4">
    <location>
        <begin position="24"/>
        <end position="42"/>
    </location>
</feature>
<evidence type="ECO:0000313" key="7">
    <source>
        <dbReference type="Proteomes" id="UP000316270"/>
    </source>
</evidence>
<dbReference type="GO" id="GO:0008094">
    <property type="term" value="F:ATP-dependent activity, acting on DNA"/>
    <property type="evidence" value="ECO:0007669"/>
    <property type="project" value="TreeGrafter"/>
</dbReference>
<evidence type="ECO:0000256" key="3">
    <source>
        <dbReference type="ARBA" id="ARBA00022840"/>
    </source>
</evidence>
<dbReference type="GO" id="GO:0016787">
    <property type="term" value="F:hydrolase activity"/>
    <property type="evidence" value="ECO:0007669"/>
    <property type="project" value="UniProtKB-KW"/>
</dbReference>